<keyword evidence="9 12" id="KW-0663">Pyridoxal phosphate</keyword>
<evidence type="ECO:0000313" key="15">
    <source>
        <dbReference type="EMBL" id="GJM55612.1"/>
    </source>
</evidence>
<dbReference type="AlphaFoldDB" id="A0AAV5B261"/>
<dbReference type="GO" id="GO:0004795">
    <property type="term" value="F:threonine synthase activity"/>
    <property type="evidence" value="ECO:0007669"/>
    <property type="project" value="UniProtKB-UniRule"/>
</dbReference>
<dbReference type="InterPro" id="IPR001926">
    <property type="entry name" value="TrpB-like_PALP"/>
</dbReference>
<dbReference type="PANTHER" id="PTHR43515:SF1">
    <property type="entry name" value="THREONINE SYNTHASE-LIKE 1"/>
    <property type="match status" value="1"/>
</dbReference>
<dbReference type="CDD" id="cd01560">
    <property type="entry name" value="Thr-synth_2"/>
    <property type="match status" value="1"/>
</dbReference>
<dbReference type="Proteomes" id="UP001055025">
    <property type="component" value="Unassembled WGS sequence"/>
</dbReference>
<evidence type="ECO:0000256" key="7">
    <source>
        <dbReference type="ARBA" id="ARBA00022605"/>
    </source>
</evidence>
<organism evidence="15 16">
    <name type="scientific">Granulimonas faecalis</name>
    <dbReference type="NCBI Taxonomy" id="2894155"/>
    <lineage>
        <taxon>Bacteria</taxon>
        <taxon>Bacillati</taxon>
        <taxon>Actinomycetota</taxon>
        <taxon>Coriobacteriia</taxon>
        <taxon>Coriobacteriales</taxon>
        <taxon>Kribbibacteriaceae</taxon>
        <taxon>Granulimonas</taxon>
    </lineage>
</organism>
<evidence type="ECO:0000256" key="4">
    <source>
        <dbReference type="ARBA" id="ARBA00005517"/>
    </source>
</evidence>
<evidence type="ECO:0000256" key="6">
    <source>
        <dbReference type="ARBA" id="ARBA00018679"/>
    </source>
</evidence>
<feature type="domain" description="Tryptophan synthase beta chain-like PALP" evidence="13">
    <location>
        <begin position="101"/>
        <end position="418"/>
    </location>
</feature>
<evidence type="ECO:0000256" key="3">
    <source>
        <dbReference type="ARBA" id="ARBA00004979"/>
    </source>
</evidence>
<dbReference type="EC" id="4.2.3.1" evidence="5 11"/>
<comment type="cofactor">
    <cofactor evidence="1 12">
        <name>pyridoxal 5'-phosphate</name>
        <dbReference type="ChEBI" id="CHEBI:597326"/>
    </cofactor>
</comment>
<dbReference type="PANTHER" id="PTHR43515">
    <property type="entry name" value="THREONINE SYNTHASE-LIKE 1"/>
    <property type="match status" value="1"/>
</dbReference>
<comment type="pathway">
    <text evidence="3">Amino-acid biosynthesis; L-threonine biosynthesis; L-threonine from L-aspartate: step 5/5.</text>
</comment>
<dbReference type="PROSITE" id="PS00165">
    <property type="entry name" value="DEHYDRATASE_SER_THR"/>
    <property type="match status" value="1"/>
</dbReference>
<dbReference type="RefSeq" id="WP_265590854.1">
    <property type="nucleotide sequence ID" value="NZ_BQKC01000001.1"/>
</dbReference>
<dbReference type="Pfam" id="PF00291">
    <property type="entry name" value="PALP"/>
    <property type="match status" value="1"/>
</dbReference>
<name>A0AAV5B261_9ACTN</name>
<dbReference type="SUPFAM" id="SSF53686">
    <property type="entry name" value="Tryptophan synthase beta subunit-like PLP-dependent enzymes"/>
    <property type="match status" value="1"/>
</dbReference>
<evidence type="ECO:0000256" key="1">
    <source>
        <dbReference type="ARBA" id="ARBA00001933"/>
    </source>
</evidence>
<accession>A0AAV5B261</accession>
<evidence type="ECO:0000256" key="8">
    <source>
        <dbReference type="ARBA" id="ARBA00022697"/>
    </source>
</evidence>
<evidence type="ECO:0000256" key="9">
    <source>
        <dbReference type="ARBA" id="ARBA00022898"/>
    </source>
</evidence>
<dbReference type="GO" id="GO:0030170">
    <property type="term" value="F:pyridoxal phosphate binding"/>
    <property type="evidence" value="ECO:0007669"/>
    <property type="project" value="InterPro"/>
</dbReference>
<comment type="catalytic activity">
    <reaction evidence="10">
        <text>O-phospho-L-homoserine + H2O = L-threonine + phosphate</text>
        <dbReference type="Rhea" id="RHEA:10840"/>
        <dbReference type="ChEBI" id="CHEBI:15377"/>
        <dbReference type="ChEBI" id="CHEBI:43474"/>
        <dbReference type="ChEBI" id="CHEBI:57590"/>
        <dbReference type="ChEBI" id="CHEBI:57926"/>
        <dbReference type="EC" id="4.2.3.1"/>
    </reaction>
</comment>
<protein>
    <recommendedName>
        <fullName evidence="6 11">Threonine synthase</fullName>
        <ecNumber evidence="5 11">4.2.3.1</ecNumber>
    </recommendedName>
</protein>
<dbReference type="InterPro" id="IPR036052">
    <property type="entry name" value="TrpB-like_PALP_sf"/>
</dbReference>
<dbReference type="Gene3D" id="3.90.1380.10">
    <property type="entry name" value="Threonine synthase, N-terminal domain"/>
    <property type="match status" value="1"/>
</dbReference>
<keyword evidence="16" id="KW-1185">Reference proteome</keyword>
<dbReference type="InterPro" id="IPR029144">
    <property type="entry name" value="Thr_synth_N"/>
</dbReference>
<dbReference type="NCBIfam" id="TIGR00260">
    <property type="entry name" value="thrC"/>
    <property type="match status" value="1"/>
</dbReference>
<reference evidence="15" key="1">
    <citation type="journal article" date="2022" name="Int. J. Syst. Evol. Microbiol.">
        <title>Granulimonas faecalis gen. nov., sp. nov., and Leptogranulimonas caecicola gen. nov., sp. nov., novel lactate-producing Atopobiaceae bacteria isolated from mouse intestines, and an emended description of the family Atopobiaceae.</title>
        <authorList>
            <person name="Morinaga K."/>
            <person name="Kusada H."/>
            <person name="Sakamoto S."/>
            <person name="Murakami T."/>
            <person name="Toyoda A."/>
            <person name="Mori H."/>
            <person name="Meng X.Y."/>
            <person name="Takashino M."/>
            <person name="Murotomi K."/>
            <person name="Tamaki H."/>
        </authorList>
    </citation>
    <scope>NUCLEOTIDE SEQUENCE</scope>
    <source>
        <strain evidence="15">OPF53</strain>
    </source>
</reference>
<feature type="domain" description="Threonine synthase N-terminal" evidence="14">
    <location>
        <begin position="5"/>
        <end position="80"/>
    </location>
</feature>
<dbReference type="Pfam" id="PF14821">
    <property type="entry name" value="Thr_synth_N"/>
    <property type="match status" value="1"/>
</dbReference>
<dbReference type="Gene3D" id="3.40.50.1100">
    <property type="match status" value="2"/>
</dbReference>
<sequence length="497" mass="52865">MDSFYHSTRSLLEPVTSKQAILAGIAPDGGLYVSDGVLASPLDLEPLWAGDYPSRARRVLGHLLPDFTEQEVAGCVRRAYGDTFDDPAVTPVTPVGDDWLLELFHGPTSAFKDVALQMLPQLMGQARAGDGRDVMIVCATSGDTGKAALAGFADVEGCGVCVFYPDGKVSDVQHLQMATQAGGNVAVYAVRGNFDDAQGEVKRIFADRDLAVRLAGEGVFLSSANSINVGRLVPQVVYYLDAYAQLLERGAVAMGDEVDFYVPTGNFGDVLAGYYAKRLGLPVGRLHVCSNANDVLCDFLATGTYDRRRPFHKTISPSMDILVSSNLERLLYFASDGDCELVASLMADLAEKGAYTVPAPVMDAIRSTFSGGRATDDECRGTIRRTWERDGVLLDPHTAVAKTVLDAQEPQGRARVVLATASPYKFPAEVLAALGEDVAGLDGFAAMDRLAALTGTEPPAPLSALRDRAVRFTEVVDRDAMGAAVERAAGAVFPAGA</sequence>
<evidence type="ECO:0000313" key="16">
    <source>
        <dbReference type="Proteomes" id="UP001055025"/>
    </source>
</evidence>
<proteinExistence type="inferred from homology"/>
<evidence type="ECO:0000259" key="13">
    <source>
        <dbReference type="Pfam" id="PF00291"/>
    </source>
</evidence>
<keyword evidence="7" id="KW-0028">Amino-acid biosynthesis</keyword>
<gene>
    <name evidence="15" type="primary">thrC</name>
    <name evidence="15" type="ORF">ATOP_12670</name>
</gene>
<dbReference type="GO" id="GO:0005737">
    <property type="term" value="C:cytoplasm"/>
    <property type="evidence" value="ECO:0007669"/>
    <property type="project" value="TreeGrafter"/>
</dbReference>
<dbReference type="InterPro" id="IPR004450">
    <property type="entry name" value="Thr_synthase-like"/>
</dbReference>
<dbReference type="GO" id="GO:0009088">
    <property type="term" value="P:threonine biosynthetic process"/>
    <property type="evidence" value="ECO:0007669"/>
    <property type="project" value="UniProtKB-UniRule"/>
</dbReference>
<feature type="modified residue" description="N6-(pyridoxal phosphate)lysine" evidence="12">
    <location>
        <position position="112"/>
    </location>
</feature>
<dbReference type="InterPro" id="IPR037158">
    <property type="entry name" value="Thr_synth_N_sf"/>
</dbReference>
<dbReference type="EMBL" id="BQKC01000001">
    <property type="protein sequence ID" value="GJM55612.1"/>
    <property type="molecule type" value="Genomic_DNA"/>
</dbReference>
<evidence type="ECO:0000259" key="14">
    <source>
        <dbReference type="Pfam" id="PF14821"/>
    </source>
</evidence>
<comment type="similarity">
    <text evidence="4">Belongs to the threonine synthase family.</text>
</comment>
<keyword evidence="8" id="KW-0791">Threonine biosynthesis</keyword>
<dbReference type="InterPro" id="IPR000634">
    <property type="entry name" value="Ser/Thr_deHydtase_PyrdxlP-BS"/>
</dbReference>
<evidence type="ECO:0000256" key="12">
    <source>
        <dbReference type="PIRSR" id="PIRSR604450-51"/>
    </source>
</evidence>
<comment type="function">
    <text evidence="2">Catalyzes the gamma-elimination of phosphate from L-phosphohomoserine and the beta-addition of water to produce L-threonine.</text>
</comment>
<evidence type="ECO:0000256" key="2">
    <source>
        <dbReference type="ARBA" id="ARBA00003648"/>
    </source>
</evidence>
<comment type="caution">
    <text evidence="15">The sequence shown here is derived from an EMBL/GenBank/DDBJ whole genome shotgun (WGS) entry which is preliminary data.</text>
</comment>
<evidence type="ECO:0000256" key="5">
    <source>
        <dbReference type="ARBA" id="ARBA00013028"/>
    </source>
</evidence>
<evidence type="ECO:0000256" key="11">
    <source>
        <dbReference type="NCBIfam" id="TIGR00260"/>
    </source>
</evidence>
<evidence type="ECO:0000256" key="10">
    <source>
        <dbReference type="ARBA" id="ARBA00049144"/>
    </source>
</evidence>